<gene>
    <name evidence="2" type="ORF">EEDITHA_LOCUS13801</name>
</gene>
<proteinExistence type="predicted"/>
<feature type="region of interest" description="Disordered" evidence="1">
    <location>
        <begin position="219"/>
        <end position="240"/>
    </location>
</feature>
<keyword evidence="3" id="KW-1185">Reference proteome</keyword>
<dbReference type="EMBL" id="CAKOGL010000020">
    <property type="protein sequence ID" value="CAH2098712.1"/>
    <property type="molecule type" value="Genomic_DNA"/>
</dbReference>
<evidence type="ECO:0000256" key="1">
    <source>
        <dbReference type="SAM" id="MobiDB-lite"/>
    </source>
</evidence>
<feature type="compositionally biased region" description="Basic and acidic residues" evidence="1">
    <location>
        <begin position="219"/>
        <end position="232"/>
    </location>
</feature>
<evidence type="ECO:0000313" key="3">
    <source>
        <dbReference type="Proteomes" id="UP001153954"/>
    </source>
</evidence>
<evidence type="ECO:0000313" key="2">
    <source>
        <dbReference type="EMBL" id="CAH2098712.1"/>
    </source>
</evidence>
<reference evidence="2" key="1">
    <citation type="submission" date="2022-03" db="EMBL/GenBank/DDBJ databases">
        <authorList>
            <person name="Tunstrom K."/>
        </authorList>
    </citation>
    <scope>NUCLEOTIDE SEQUENCE</scope>
</reference>
<dbReference type="Proteomes" id="UP001153954">
    <property type="component" value="Unassembled WGS sequence"/>
</dbReference>
<sequence length="534" mass="61101">MFAIKHKSISKMKEITLVLYLLISLISSINLINETAISKNINDLPEKSDHALPAQNVSEEKFTINLNQLLNESEMYDYSNFSSKDFFLTIRYYKAPKSDKESSKNNSHFTLKTIKIHTIPSRKNNNFERETERNSRAVQNVEVYKNDENNVSKLGANAKEITEYKSIKKDSKSEVTAESSVTKSVDNVEKEFGHVRSSYEPLDKLEENTKIKGAAESLEQKVTADPRVRSSVDNDEPEFEFESVRKDNIDSDTVNKFDEIAEVKNITEDLEKVAVPSFRSSNDNNGYEKDFKSFRSVNKSVDNFKENEYPYQKPNDELKINLTVPDDLLNVRNAIFDSSNIMNKHAKSSDKNGMPVSSLKTIIIPEYTPVTNKNNDKDKMDSSGHMRLFPTHRPSVNPSVFNIKHANPVDLNALLGHKTNILARYGLVPVELRNFRPPEIYQERITRLRESKVTDDFKPDKISVTSSYISSMPDKLLQENIVHGFRNNPNSKLLQTSISRNVVNLNGQKLYRRQYNTFRPNIVTPPNFGSYSSL</sequence>
<accession>A0AAU9UHX4</accession>
<dbReference type="AlphaFoldDB" id="A0AAU9UHX4"/>
<organism evidence="2 3">
    <name type="scientific">Euphydryas editha</name>
    <name type="common">Edith's checkerspot</name>
    <dbReference type="NCBI Taxonomy" id="104508"/>
    <lineage>
        <taxon>Eukaryota</taxon>
        <taxon>Metazoa</taxon>
        <taxon>Ecdysozoa</taxon>
        <taxon>Arthropoda</taxon>
        <taxon>Hexapoda</taxon>
        <taxon>Insecta</taxon>
        <taxon>Pterygota</taxon>
        <taxon>Neoptera</taxon>
        <taxon>Endopterygota</taxon>
        <taxon>Lepidoptera</taxon>
        <taxon>Glossata</taxon>
        <taxon>Ditrysia</taxon>
        <taxon>Papilionoidea</taxon>
        <taxon>Nymphalidae</taxon>
        <taxon>Nymphalinae</taxon>
        <taxon>Euphydryas</taxon>
    </lineage>
</organism>
<protein>
    <recommendedName>
        <fullName evidence="4">Seminal fluid protein</fullName>
    </recommendedName>
</protein>
<evidence type="ECO:0008006" key="4">
    <source>
        <dbReference type="Google" id="ProtNLM"/>
    </source>
</evidence>
<comment type="caution">
    <text evidence="2">The sequence shown here is derived from an EMBL/GenBank/DDBJ whole genome shotgun (WGS) entry which is preliminary data.</text>
</comment>
<name>A0AAU9UHX4_EUPED</name>